<proteinExistence type="predicted"/>
<feature type="chain" id="PRO_5043471858" description="CRAL-TRIO domain-containing protein" evidence="1">
    <location>
        <begin position="23"/>
        <end position="338"/>
    </location>
</feature>
<dbReference type="PANTHER" id="PTHR10174">
    <property type="entry name" value="ALPHA-TOCOPHEROL TRANSFER PROTEIN-RELATED"/>
    <property type="match status" value="1"/>
</dbReference>
<keyword evidence="4" id="KW-1185">Reference proteome</keyword>
<dbReference type="Gene3D" id="1.20.5.1200">
    <property type="entry name" value="Alpha-tocopherol transfer"/>
    <property type="match status" value="1"/>
</dbReference>
<evidence type="ECO:0000313" key="3">
    <source>
        <dbReference type="EMBL" id="CAK1554828.1"/>
    </source>
</evidence>
<feature type="signal peptide" evidence="1">
    <location>
        <begin position="1"/>
        <end position="22"/>
    </location>
</feature>
<evidence type="ECO:0000313" key="4">
    <source>
        <dbReference type="Proteomes" id="UP001497472"/>
    </source>
</evidence>
<dbReference type="InterPro" id="IPR011074">
    <property type="entry name" value="CRAL/TRIO_N_dom"/>
</dbReference>
<protein>
    <recommendedName>
        <fullName evidence="2">CRAL-TRIO domain-containing protein</fullName>
    </recommendedName>
</protein>
<dbReference type="Gene3D" id="1.10.8.20">
    <property type="entry name" value="N-terminal domain of phosphatidylinositol transfer protein sec14p"/>
    <property type="match status" value="1"/>
</dbReference>
<dbReference type="InterPro" id="IPR036865">
    <property type="entry name" value="CRAL-TRIO_dom_sf"/>
</dbReference>
<dbReference type="SUPFAM" id="SSF46938">
    <property type="entry name" value="CRAL/TRIO N-terminal domain"/>
    <property type="match status" value="1"/>
</dbReference>
<dbReference type="GO" id="GO:1902936">
    <property type="term" value="F:phosphatidylinositol bisphosphate binding"/>
    <property type="evidence" value="ECO:0007669"/>
    <property type="project" value="TreeGrafter"/>
</dbReference>
<dbReference type="Pfam" id="PF00650">
    <property type="entry name" value="CRAL_TRIO"/>
    <property type="match status" value="1"/>
</dbReference>
<gene>
    <name evidence="3" type="ORF">LNINA_LOCUS13688</name>
</gene>
<accession>A0AAV1K2G3</accession>
<dbReference type="InterPro" id="IPR036273">
    <property type="entry name" value="CRAL/TRIO_N_dom_sf"/>
</dbReference>
<evidence type="ECO:0000259" key="2">
    <source>
        <dbReference type="PROSITE" id="PS50191"/>
    </source>
</evidence>
<dbReference type="Proteomes" id="UP001497472">
    <property type="component" value="Unassembled WGS sequence"/>
</dbReference>
<dbReference type="Gene3D" id="3.40.525.10">
    <property type="entry name" value="CRAL-TRIO lipid binding domain"/>
    <property type="match status" value="1"/>
</dbReference>
<dbReference type="GO" id="GO:0016020">
    <property type="term" value="C:membrane"/>
    <property type="evidence" value="ECO:0007669"/>
    <property type="project" value="TreeGrafter"/>
</dbReference>
<dbReference type="PROSITE" id="PS50191">
    <property type="entry name" value="CRAL_TRIO"/>
    <property type="match status" value="1"/>
</dbReference>
<reference evidence="3 4" key="1">
    <citation type="submission" date="2023-11" db="EMBL/GenBank/DDBJ databases">
        <authorList>
            <person name="Okamura Y."/>
        </authorList>
    </citation>
    <scope>NUCLEOTIDE SEQUENCE [LARGE SCALE GENOMIC DNA]</scope>
</reference>
<keyword evidence="1" id="KW-0732">Signal</keyword>
<feature type="domain" description="CRAL-TRIO" evidence="2">
    <location>
        <begin position="121"/>
        <end position="285"/>
    </location>
</feature>
<dbReference type="CDD" id="cd00170">
    <property type="entry name" value="SEC14"/>
    <property type="match status" value="1"/>
</dbReference>
<dbReference type="EMBL" id="CAVLEF010000279">
    <property type="protein sequence ID" value="CAK1554828.1"/>
    <property type="molecule type" value="Genomic_DNA"/>
</dbReference>
<dbReference type="SUPFAM" id="SSF52087">
    <property type="entry name" value="CRAL/TRIO domain"/>
    <property type="match status" value="1"/>
</dbReference>
<dbReference type="AlphaFoldDB" id="A0AAV1K2G3"/>
<name>A0AAV1K2G3_9NEOP</name>
<evidence type="ECO:0000256" key="1">
    <source>
        <dbReference type="SAM" id="SignalP"/>
    </source>
</evidence>
<organism evidence="3 4">
    <name type="scientific">Leptosia nina</name>
    <dbReference type="NCBI Taxonomy" id="320188"/>
    <lineage>
        <taxon>Eukaryota</taxon>
        <taxon>Metazoa</taxon>
        <taxon>Ecdysozoa</taxon>
        <taxon>Arthropoda</taxon>
        <taxon>Hexapoda</taxon>
        <taxon>Insecta</taxon>
        <taxon>Pterygota</taxon>
        <taxon>Neoptera</taxon>
        <taxon>Endopterygota</taxon>
        <taxon>Lepidoptera</taxon>
        <taxon>Glossata</taxon>
        <taxon>Ditrysia</taxon>
        <taxon>Papilionoidea</taxon>
        <taxon>Pieridae</taxon>
        <taxon>Pierinae</taxon>
        <taxon>Leptosia</taxon>
    </lineage>
</organism>
<comment type="caution">
    <text evidence="3">The sequence shown here is derived from an EMBL/GenBank/DDBJ whole genome shotgun (WGS) entry which is preliminary data.</text>
</comment>
<dbReference type="PANTHER" id="PTHR10174:SF120">
    <property type="entry name" value="CELLULAR RETINALDEHYDE BINDING PROTEIN"/>
    <property type="match status" value="1"/>
</dbReference>
<dbReference type="PRINTS" id="PR00180">
    <property type="entry name" value="CRETINALDHBP"/>
</dbReference>
<sequence>IAAALRPTSMSTASVLLAVSTAAPWGSEHCEKDVTRGVRNTAAVAAGELRETPATREQALQIMRDWIQKNPDIRNVRLDDTFLLRFLRHKKFSVPMAQQTLLKYLNLRKFYKNCMTNLDCEDSNLKEILNDGYIAVSPVRDENGRRVIVYNMSKFNANKYSCWDMVRAHVIIYETLMEDQVDQVHGFVHVGDGMGSSKTHVTAWNPVDFARLMKWGEQSFPMRHKGLQLFNVPAALKYIIDFAASKTSPKISERLRLHPTSKTLGREIDLSCLPCEFGGKIPLKEMVEFTHKLLLEKRQVLLDLDGMEILSTKGIISSRNNSKGTNFIEGSFRKLEID</sequence>
<dbReference type="SMART" id="SM01100">
    <property type="entry name" value="CRAL_TRIO_N"/>
    <property type="match status" value="1"/>
</dbReference>
<dbReference type="InterPro" id="IPR001251">
    <property type="entry name" value="CRAL-TRIO_dom"/>
</dbReference>
<feature type="non-terminal residue" evidence="3">
    <location>
        <position position="1"/>
    </location>
</feature>